<sequence length="274" mass="30017">MIGTAGVGAALTLPSGPVAAARSPIMIQSRIRLGVASYSMREFSRQYVIQAVRDLGTPYVNIKSFHQPYESSPEELAAGRHAFESAGLQIVGGGTITLQQDDDDDIRSYFEYARLSGMPLMVIAPTAQTMPRIERFVKEYGIEVAVHVHGPTDKYFPGPQDVLPVISDMDPRVGICVDVGHTARTGVDLVEVLDMCGDRVLDMHMKDLRDLDSVDSQCIVGEGKIPVPAIFRQLEEMNYAGYVNLEYEIDADDPLPGMKQSFAYMRGVIAGMQS</sequence>
<dbReference type="PANTHER" id="PTHR12110:SF41">
    <property type="entry name" value="INOSOSE DEHYDRATASE"/>
    <property type="match status" value="1"/>
</dbReference>
<protein>
    <recommendedName>
        <fullName evidence="1">Xylose isomerase-like TIM barrel domain-containing protein</fullName>
    </recommendedName>
</protein>
<feature type="domain" description="Xylose isomerase-like TIM barrel" evidence="1">
    <location>
        <begin position="132"/>
        <end position="266"/>
    </location>
</feature>
<proteinExistence type="predicted"/>
<dbReference type="InterPro" id="IPR036237">
    <property type="entry name" value="Xyl_isomerase-like_sf"/>
</dbReference>
<accession>A0A381Y073</accession>
<dbReference type="Pfam" id="PF01261">
    <property type="entry name" value="AP_endonuc_2"/>
    <property type="match status" value="1"/>
</dbReference>
<evidence type="ECO:0000313" key="2">
    <source>
        <dbReference type="EMBL" id="SVA69873.1"/>
    </source>
</evidence>
<organism evidence="2">
    <name type="scientific">marine metagenome</name>
    <dbReference type="NCBI Taxonomy" id="408172"/>
    <lineage>
        <taxon>unclassified sequences</taxon>
        <taxon>metagenomes</taxon>
        <taxon>ecological metagenomes</taxon>
    </lineage>
</organism>
<dbReference type="PANTHER" id="PTHR12110">
    <property type="entry name" value="HYDROXYPYRUVATE ISOMERASE"/>
    <property type="match status" value="1"/>
</dbReference>
<reference evidence="2" key="1">
    <citation type="submission" date="2018-05" db="EMBL/GenBank/DDBJ databases">
        <authorList>
            <person name="Lanie J.A."/>
            <person name="Ng W.-L."/>
            <person name="Kazmierczak K.M."/>
            <person name="Andrzejewski T.M."/>
            <person name="Davidsen T.M."/>
            <person name="Wayne K.J."/>
            <person name="Tettelin H."/>
            <person name="Glass J.I."/>
            <person name="Rusch D."/>
            <person name="Podicherti R."/>
            <person name="Tsui H.-C.T."/>
            <person name="Winkler M.E."/>
        </authorList>
    </citation>
    <scope>NUCLEOTIDE SEQUENCE</scope>
</reference>
<dbReference type="InterPro" id="IPR013022">
    <property type="entry name" value="Xyl_isomerase-like_TIM-brl"/>
</dbReference>
<dbReference type="AlphaFoldDB" id="A0A381Y073"/>
<name>A0A381Y073_9ZZZZ</name>
<dbReference type="EMBL" id="UINC01016856">
    <property type="protein sequence ID" value="SVA69873.1"/>
    <property type="molecule type" value="Genomic_DNA"/>
</dbReference>
<evidence type="ECO:0000259" key="1">
    <source>
        <dbReference type="Pfam" id="PF01261"/>
    </source>
</evidence>
<dbReference type="Gene3D" id="3.20.20.150">
    <property type="entry name" value="Divalent-metal-dependent TIM barrel enzymes"/>
    <property type="match status" value="1"/>
</dbReference>
<dbReference type="SUPFAM" id="SSF51658">
    <property type="entry name" value="Xylose isomerase-like"/>
    <property type="match status" value="1"/>
</dbReference>
<dbReference type="InterPro" id="IPR050312">
    <property type="entry name" value="IolE/XylAMocC-like"/>
</dbReference>
<gene>
    <name evidence="2" type="ORF">METZ01_LOCUS122727</name>
</gene>